<feature type="domain" description="Serine acetyltransferase N-terminal" evidence="13">
    <location>
        <begin position="9"/>
        <end position="113"/>
    </location>
</feature>
<evidence type="ECO:0000256" key="4">
    <source>
        <dbReference type="ARBA" id="ARBA00013266"/>
    </source>
</evidence>
<evidence type="ECO:0000256" key="9">
    <source>
        <dbReference type="ARBA" id="ARBA00022737"/>
    </source>
</evidence>
<dbReference type="NCBIfam" id="NF041874">
    <property type="entry name" value="EPS_EpsC"/>
    <property type="match status" value="1"/>
</dbReference>
<dbReference type="InterPro" id="IPR053376">
    <property type="entry name" value="Serine_acetyltransferase"/>
</dbReference>
<comment type="similarity">
    <text evidence="3">Belongs to the transferase hexapeptide repeat family.</text>
</comment>
<evidence type="ECO:0000313" key="14">
    <source>
        <dbReference type="EMBL" id="MBE8612149.1"/>
    </source>
</evidence>
<dbReference type="GO" id="GO:0006535">
    <property type="term" value="P:cysteine biosynthetic process from serine"/>
    <property type="evidence" value="ECO:0007669"/>
    <property type="project" value="InterPro"/>
</dbReference>
<evidence type="ECO:0000256" key="8">
    <source>
        <dbReference type="ARBA" id="ARBA00022679"/>
    </source>
</evidence>
<evidence type="ECO:0000256" key="7">
    <source>
        <dbReference type="ARBA" id="ARBA00022605"/>
    </source>
</evidence>
<comment type="pathway">
    <text evidence="2">Amino-acid biosynthesis; L-cysteine biosynthesis; L-cysteine from L-serine: step 1/2.</text>
</comment>
<dbReference type="GO" id="GO:0005737">
    <property type="term" value="C:cytoplasm"/>
    <property type="evidence" value="ECO:0007669"/>
    <property type="project" value="UniProtKB-SubCell"/>
</dbReference>
<evidence type="ECO:0000256" key="6">
    <source>
        <dbReference type="ARBA" id="ARBA00022490"/>
    </source>
</evidence>
<dbReference type="Proteomes" id="UP000650477">
    <property type="component" value="Unassembled WGS sequence"/>
</dbReference>
<gene>
    <name evidence="15" type="primary">cysE</name>
    <name evidence="14" type="ORF">CYG68_06920</name>
    <name evidence="15" type="ORF">OSC06_17530</name>
</gene>
<dbReference type="InterPro" id="IPR045304">
    <property type="entry name" value="LbH_SAT"/>
</dbReference>
<accession>A0A0A2R8K5</accession>
<reference evidence="14" key="1">
    <citation type="submission" date="2017-12" db="EMBL/GenBank/DDBJ databases">
        <title>Genome sequencing and analysis.</title>
        <authorList>
            <person name="Huang Y.-T."/>
        </authorList>
    </citation>
    <scope>NUCLEOTIDE SEQUENCE</scope>
    <source>
        <strain evidence="14">VGH116</strain>
    </source>
</reference>
<evidence type="ECO:0000256" key="5">
    <source>
        <dbReference type="ARBA" id="ARBA00018522"/>
    </source>
</evidence>
<proteinExistence type="inferred from homology"/>
<comment type="catalytic activity">
    <reaction evidence="12">
        <text>L-serine + acetyl-CoA = O-acetyl-L-serine + CoA</text>
        <dbReference type="Rhea" id="RHEA:24560"/>
        <dbReference type="ChEBI" id="CHEBI:33384"/>
        <dbReference type="ChEBI" id="CHEBI:57287"/>
        <dbReference type="ChEBI" id="CHEBI:57288"/>
        <dbReference type="ChEBI" id="CHEBI:58340"/>
        <dbReference type="EC" id="2.3.1.30"/>
    </reaction>
</comment>
<dbReference type="SMART" id="SM00971">
    <property type="entry name" value="SATase_N"/>
    <property type="match status" value="1"/>
</dbReference>
<evidence type="ECO:0000256" key="1">
    <source>
        <dbReference type="ARBA" id="ARBA00004496"/>
    </source>
</evidence>
<comment type="subcellular location">
    <subcellularLocation>
        <location evidence="1">Cytoplasm</location>
    </subcellularLocation>
</comment>
<dbReference type="UniPathway" id="UPA00136">
    <property type="reaction ID" value="UER00199"/>
</dbReference>
<dbReference type="InterPro" id="IPR005881">
    <property type="entry name" value="Ser_O-AcTrfase"/>
</dbReference>
<dbReference type="Gene3D" id="2.160.10.10">
    <property type="entry name" value="Hexapeptide repeat proteins"/>
    <property type="match status" value="1"/>
</dbReference>
<dbReference type="Gene3D" id="1.10.3130.10">
    <property type="entry name" value="serine acetyltransferase, domain 1"/>
    <property type="match status" value="1"/>
</dbReference>
<reference evidence="15" key="2">
    <citation type="submission" date="2023-02" db="EMBL/GenBank/DDBJ databases">
        <title>Detection, antimicrobial susceptibility and genomic characterization of NDM-producing species of Morganellaceae, Yersiniaceae, and Enterobacteriaceae other than Klebsiella.</title>
        <authorList>
            <person name="Camargo C.H."/>
            <person name="Sacchi C.T."/>
            <person name="Campos K.R."/>
        </authorList>
    </citation>
    <scope>NUCLEOTIDE SEQUENCE</scope>
    <source>
        <strain evidence="15">1189_21</strain>
    </source>
</reference>
<evidence type="ECO:0000259" key="13">
    <source>
        <dbReference type="SMART" id="SM00971"/>
    </source>
</evidence>
<dbReference type="SUPFAM" id="SSF51161">
    <property type="entry name" value="Trimeric LpxA-like enzymes"/>
    <property type="match status" value="1"/>
</dbReference>
<keyword evidence="6" id="KW-0963">Cytoplasm</keyword>
<dbReference type="Proteomes" id="UP001182247">
    <property type="component" value="Unassembled WGS sequence"/>
</dbReference>
<dbReference type="NCBIfam" id="NF008349">
    <property type="entry name" value="PRK11132.1"/>
    <property type="match status" value="1"/>
</dbReference>
<dbReference type="InterPro" id="IPR001451">
    <property type="entry name" value="Hexapep"/>
</dbReference>
<keyword evidence="9" id="KW-0677">Repeat</keyword>
<dbReference type="CDD" id="cd03354">
    <property type="entry name" value="LbH_SAT"/>
    <property type="match status" value="1"/>
</dbReference>
<organism evidence="15 16">
    <name type="scientific">Morganella morganii</name>
    <name type="common">Proteus morganii</name>
    <dbReference type="NCBI Taxonomy" id="582"/>
    <lineage>
        <taxon>Bacteria</taxon>
        <taxon>Pseudomonadati</taxon>
        <taxon>Pseudomonadota</taxon>
        <taxon>Gammaproteobacteria</taxon>
        <taxon>Enterobacterales</taxon>
        <taxon>Morganellaceae</taxon>
        <taxon>Morganella</taxon>
    </lineage>
</organism>
<dbReference type="FunFam" id="2.160.10.10:FF:000002">
    <property type="entry name" value="Serine acetyltransferase"/>
    <property type="match status" value="1"/>
</dbReference>
<dbReference type="RefSeq" id="WP_024473667.1">
    <property type="nucleotide sequence ID" value="NZ_ABMOGV020000008.1"/>
</dbReference>
<dbReference type="EMBL" id="JAPKIY010000036">
    <property type="protein sequence ID" value="MDS0899761.1"/>
    <property type="molecule type" value="Genomic_DNA"/>
</dbReference>
<keyword evidence="7" id="KW-0028">Amino-acid biosynthesis</keyword>
<dbReference type="InterPro" id="IPR018357">
    <property type="entry name" value="Hexapep_transf_CS"/>
</dbReference>
<dbReference type="NCBIfam" id="TIGR01172">
    <property type="entry name" value="cysE"/>
    <property type="match status" value="1"/>
</dbReference>
<comment type="caution">
    <text evidence="15">The sequence shown here is derived from an EMBL/GenBank/DDBJ whole genome shotgun (WGS) entry which is preliminary data.</text>
</comment>
<dbReference type="FunFam" id="1.10.3130.10:FF:000001">
    <property type="entry name" value="Acetyltransferase"/>
    <property type="match status" value="1"/>
</dbReference>
<keyword evidence="8 15" id="KW-0808">Transferase</keyword>
<keyword evidence="11 15" id="KW-0012">Acyltransferase</keyword>
<evidence type="ECO:0000313" key="16">
    <source>
        <dbReference type="Proteomes" id="UP001182247"/>
    </source>
</evidence>
<name>A0A0A2R8K5_MORMO</name>
<dbReference type="PROSITE" id="PS00101">
    <property type="entry name" value="HEXAPEP_TRANSFERASES"/>
    <property type="match status" value="1"/>
</dbReference>
<dbReference type="InterPro" id="IPR010493">
    <property type="entry name" value="Ser_AcTrfase_N"/>
</dbReference>
<dbReference type="InterPro" id="IPR042122">
    <property type="entry name" value="Ser_AcTrfase_N_sf"/>
</dbReference>
<evidence type="ECO:0000256" key="11">
    <source>
        <dbReference type="ARBA" id="ARBA00023315"/>
    </source>
</evidence>
<evidence type="ECO:0000256" key="10">
    <source>
        <dbReference type="ARBA" id="ARBA00023192"/>
    </source>
</evidence>
<evidence type="ECO:0000256" key="3">
    <source>
        <dbReference type="ARBA" id="ARBA00007274"/>
    </source>
</evidence>
<dbReference type="STRING" id="582.AL531_16120"/>
<dbReference type="Pfam" id="PF00132">
    <property type="entry name" value="Hexapep"/>
    <property type="match status" value="1"/>
</dbReference>
<sequence>MSYEELEEVWSYIKQEARDFADCEPMLASFFHATLLKHENLGSALSFMLANKLATPTMPAISVREVVEEAYHNDPQMIKSAAMDIKAVRLRDPAVDKYSTPLLYLKGFHALQAYRIANWLWNQNRRALATYLQNQVSVTFGVDIHPAAKIGHGIMFDHATGIVIGETAVVENDVSILQSVTLGGTGKTGGDRHPKVREGVMIGAGAKILGNIEIGRGAKIGAGSVVLHPVPAHTTVAGVPAKIVGKPGCDKPSLDMDQHFNGCEGI</sequence>
<dbReference type="AlphaFoldDB" id="A0A0A2R8K5"/>
<protein>
    <recommendedName>
        <fullName evidence="5">Serine acetyltransferase</fullName>
        <ecNumber evidence="4">2.3.1.30</ecNumber>
    </recommendedName>
</protein>
<dbReference type="Pfam" id="PF06426">
    <property type="entry name" value="SATase_N"/>
    <property type="match status" value="1"/>
</dbReference>
<dbReference type="InterPro" id="IPR011004">
    <property type="entry name" value="Trimer_LpxA-like_sf"/>
</dbReference>
<evidence type="ECO:0000256" key="12">
    <source>
        <dbReference type="ARBA" id="ARBA00049486"/>
    </source>
</evidence>
<dbReference type="OrthoDB" id="9801456at2"/>
<dbReference type="EMBL" id="PKLF01000005">
    <property type="protein sequence ID" value="MBE8612149.1"/>
    <property type="molecule type" value="Genomic_DNA"/>
</dbReference>
<evidence type="ECO:0000256" key="2">
    <source>
        <dbReference type="ARBA" id="ARBA00004876"/>
    </source>
</evidence>
<dbReference type="PANTHER" id="PTHR42811">
    <property type="entry name" value="SERINE ACETYLTRANSFERASE"/>
    <property type="match status" value="1"/>
</dbReference>
<keyword evidence="10" id="KW-0198">Cysteine biosynthesis</keyword>
<dbReference type="EC" id="2.3.1.30" evidence="4"/>
<evidence type="ECO:0000313" key="15">
    <source>
        <dbReference type="EMBL" id="MDS0899761.1"/>
    </source>
</evidence>
<dbReference type="GO" id="GO:0009001">
    <property type="term" value="F:serine O-acetyltransferase activity"/>
    <property type="evidence" value="ECO:0007669"/>
    <property type="project" value="UniProtKB-EC"/>
</dbReference>